<dbReference type="GO" id="GO:0042586">
    <property type="term" value="F:peptide deformylase activity"/>
    <property type="evidence" value="ECO:0007669"/>
    <property type="project" value="UniProtKB-UniRule"/>
</dbReference>
<dbReference type="PRINTS" id="PR01576">
    <property type="entry name" value="PDEFORMYLASE"/>
</dbReference>
<dbReference type="Gene3D" id="3.90.45.10">
    <property type="entry name" value="Peptide deformylase"/>
    <property type="match status" value="1"/>
</dbReference>
<comment type="catalytic activity">
    <reaction evidence="6">
        <text>N-terminal N-formyl-L-methionyl-[peptide] + H2O = N-terminal L-methionyl-[peptide] + formate</text>
        <dbReference type="Rhea" id="RHEA:24420"/>
        <dbReference type="Rhea" id="RHEA-COMP:10639"/>
        <dbReference type="Rhea" id="RHEA-COMP:10640"/>
        <dbReference type="ChEBI" id="CHEBI:15377"/>
        <dbReference type="ChEBI" id="CHEBI:15740"/>
        <dbReference type="ChEBI" id="CHEBI:49298"/>
        <dbReference type="ChEBI" id="CHEBI:64731"/>
        <dbReference type="EC" id="3.5.1.88"/>
    </reaction>
</comment>
<dbReference type="EC" id="3.5.1.88" evidence="6"/>
<dbReference type="FunFam" id="3.90.45.10:FF:000005">
    <property type="entry name" value="Peptide deformylase"/>
    <property type="match status" value="1"/>
</dbReference>
<feature type="binding site" evidence="6">
    <location>
        <position position="92"/>
    </location>
    <ligand>
        <name>Fe cation</name>
        <dbReference type="ChEBI" id="CHEBI:24875"/>
    </ligand>
</feature>
<evidence type="ECO:0000256" key="4">
    <source>
        <dbReference type="ARBA" id="ARBA00022917"/>
    </source>
</evidence>
<accession>A0A2U2AG88</accession>
<organism evidence="7 8">
    <name type="scientific">Ignatzschineria ureiclastica</name>
    <dbReference type="NCBI Taxonomy" id="472582"/>
    <lineage>
        <taxon>Bacteria</taxon>
        <taxon>Pseudomonadati</taxon>
        <taxon>Pseudomonadota</taxon>
        <taxon>Gammaproteobacteria</taxon>
        <taxon>Cardiobacteriales</taxon>
        <taxon>Ignatzschineriaceae</taxon>
        <taxon>Ignatzschineria</taxon>
    </lineage>
</organism>
<dbReference type="PANTHER" id="PTHR10458:SF21">
    <property type="entry name" value="PEPTIDE DEFORMYLASE"/>
    <property type="match status" value="1"/>
</dbReference>
<dbReference type="HAMAP" id="MF_00163">
    <property type="entry name" value="Pep_deformylase"/>
    <property type="match status" value="1"/>
</dbReference>
<dbReference type="GO" id="GO:0046872">
    <property type="term" value="F:metal ion binding"/>
    <property type="evidence" value="ECO:0007669"/>
    <property type="project" value="UniProtKB-KW"/>
</dbReference>
<evidence type="ECO:0000256" key="5">
    <source>
        <dbReference type="ARBA" id="ARBA00023004"/>
    </source>
</evidence>
<protein>
    <recommendedName>
        <fullName evidence="6">Peptide deformylase</fullName>
        <shortName evidence="6">PDF</shortName>
        <ecNumber evidence="6">3.5.1.88</ecNumber>
    </recommendedName>
    <alternativeName>
        <fullName evidence="6">Polypeptide deformylase</fullName>
    </alternativeName>
</protein>
<feature type="active site" evidence="6">
    <location>
        <position position="136"/>
    </location>
</feature>
<evidence type="ECO:0000313" key="7">
    <source>
        <dbReference type="EMBL" id="PWD81673.1"/>
    </source>
</evidence>
<dbReference type="GO" id="GO:0006412">
    <property type="term" value="P:translation"/>
    <property type="evidence" value="ECO:0007669"/>
    <property type="project" value="UniProtKB-UniRule"/>
</dbReference>
<keyword evidence="4 6" id="KW-0648">Protein biosynthesis</keyword>
<keyword evidence="2 6" id="KW-0479">Metal-binding</keyword>
<keyword evidence="8" id="KW-1185">Reference proteome</keyword>
<dbReference type="CDD" id="cd00487">
    <property type="entry name" value="Pep_deformylase"/>
    <property type="match status" value="1"/>
</dbReference>
<dbReference type="NCBIfam" id="NF001159">
    <property type="entry name" value="PRK00150.1-3"/>
    <property type="match status" value="1"/>
</dbReference>
<evidence type="ECO:0000256" key="3">
    <source>
        <dbReference type="ARBA" id="ARBA00022801"/>
    </source>
</evidence>
<comment type="caution">
    <text evidence="7">The sequence shown here is derived from an EMBL/GenBank/DDBJ whole genome shotgun (WGS) entry which is preliminary data.</text>
</comment>
<dbReference type="Proteomes" id="UP000245020">
    <property type="component" value="Unassembled WGS sequence"/>
</dbReference>
<evidence type="ECO:0000313" key="8">
    <source>
        <dbReference type="Proteomes" id="UP000245020"/>
    </source>
</evidence>
<sequence>MAILEVITVPHPTLREKALPVTTFDDALKTLVENMFDTMYEEKGVGLAANQVNILQRLFIADCSEERDAPMVFINPEIIAASEETDAAEEGCLSLPTMYGGPVIRPTKVTVKAQNVEGEWFELEAEGLLARCIQHELDHLNGVLFIDYLSRMKQDRILKKLEKVLKERDQEQ</sequence>
<dbReference type="AlphaFoldDB" id="A0A2U2AG88"/>
<name>A0A2U2AG88_9GAMM</name>
<dbReference type="InterPro" id="IPR023635">
    <property type="entry name" value="Peptide_deformylase"/>
</dbReference>
<reference evidence="8" key="1">
    <citation type="submission" date="2018-05" db="EMBL/GenBank/DDBJ databases">
        <title>Ignatzschineria dubaiensis sp. nov., isolated from necrotic foot tissues of dromedaries (Camelus dromedarius) and associated maggots in Dubai, United Arab Emirates.</title>
        <authorList>
            <person name="Tsang C.C."/>
            <person name="Tang J.Y.M."/>
            <person name="Fong J.Y.H."/>
            <person name="Kinne J."/>
            <person name="Lee H.H."/>
            <person name="Joseph M."/>
            <person name="Jose S."/>
            <person name="Schuster R.K."/>
            <person name="Tang Y."/>
            <person name="Sivakumar S."/>
            <person name="Chen J.H.K."/>
            <person name="Teng J.L.L."/>
            <person name="Lau S.K.P."/>
            <person name="Wernery U."/>
            <person name="Woo P.C.Y."/>
        </authorList>
    </citation>
    <scope>NUCLEOTIDE SEQUENCE [LARGE SCALE GENOMIC DNA]</scope>
    <source>
        <strain evidence="8">KCTC 22644</strain>
    </source>
</reference>
<comment type="similarity">
    <text evidence="1 6">Belongs to the polypeptide deformylase family.</text>
</comment>
<comment type="cofactor">
    <cofactor evidence="6">
        <name>Fe(2+)</name>
        <dbReference type="ChEBI" id="CHEBI:29033"/>
    </cofactor>
    <text evidence="6">Binds 1 Fe(2+) ion.</text>
</comment>
<evidence type="ECO:0000256" key="1">
    <source>
        <dbReference type="ARBA" id="ARBA00010759"/>
    </source>
</evidence>
<evidence type="ECO:0000256" key="2">
    <source>
        <dbReference type="ARBA" id="ARBA00022723"/>
    </source>
</evidence>
<comment type="function">
    <text evidence="6">Removes the formyl group from the N-terminal Met of newly synthesized proteins. Requires at least a dipeptide for an efficient rate of reaction. N-terminal L-methionine is a prerequisite for activity but the enzyme has broad specificity at other positions.</text>
</comment>
<proteinExistence type="inferred from homology"/>
<dbReference type="PANTHER" id="PTHR10458">
    <property type="entry name" value="PEPTIDE DEFORMYLASE"/>
    <property type="match status" value="1"/>
</dbReference>
<dbReference type="SUPFAM" id="SSF56420">
    <property type="entry name" value="Peptide deformylase"/>
    <property type="match status" value="1"/>
</dbReference>
<feature type="binding site" evidence="6">
    <location>
        <position position="139"/>
    </location>
    <ligand>
        <name>Fe cation</name>
        <dbReference type="ChEBI" id="CHEBI:24875"/>
    </ligand>
</feature>
<gene>
    <name evidence="6" type="primary">def</name>
    <name evidence="7" type="ORF">DC083_00285</name>
</gene>
<dbReference type="NCBIfam" id="TIGR00079">
    <property type="entry name" value="pept_deformyl"/>
    <property type="match status" value="1"/>
</dbReference>
<keyword evidence="5 6" id="KW-0408">Iron</keyword>
<dbReference type="InterPro" id="IPR036821">
    <property type="entry name" value="Peptide_deformylase_sf"/>
</dbReference>
<feature type="binding site" evidence="6">
    <location>
        <position position="135"/>
    </location>
    <ligand>
        <name>Fe cation</name>
        <dbReference type="ChEBI" id="CHEBI:24875"/>
    </ligand>
</feature>
<dbReference type="OrthoDB" id="9804313at2"/>
<evidence type="ECO:0000256" key="6">
    <source>
        <dbReference type="HAMAP-Rule" id="MF_00163"/>
    </source>
</evidence>
<dbReference type="PIRSF" id="PIRSF004749">
    <property type="entry name" value="Pep_def"/>
    <property type="match status" value="1"/>
</dbReference>
<keyword evidence="3 6" id="KW-0378">Hydrolase</keyword>
<dbReference type="Pfam" id="PF01327">
    <property type="entry name" value="Pep_deformylase"/>
    <property type="match status" value="1"/>
</dbReference>
<dbReference type="EMBL" id="QEWQ01000001">
    <property type="protein sequence ID" value="PWD81673.1"/>
    <property type="molecule type" value="Genomic_DNA"/>
</dbReference>
<dbReference type="RefSeq" id="WP_109188306.1">
    <property type="nucleotide sequence ID" value="NZ_BMYA01000001.1"/>
</dbReference>